<dbReference type="PhylomeDB" id="A7T879"/>
<accession>A7T879</accession>
<dbReference type="STRING" id="45351.A7T879"/>
<feature type="non-terminal residue" evidence="5">
    <location>
        <position position="1"/>
    </location>
</feature>
<reference evidence="5 6" key="1">
    <citation type="journal article" date="2007" name="Science">
        <title>Sea anemone genome reveals ancestral eumetazoan gene repertoire and genomic organization.</title>
        <authorList>
            <person name="Putnam N.H."/>
            <person name="Srivastava M."/>
            <person name="Hellsten U."/>
            <person name="Dirks B."/>
            <person name="Chapman J."/>
            <person name="Salamov A."/>
            <person name="Terry A."/>
            <person name="Shapiro H."/>
            <person name="Lindquist E."/>
            <person name="Kapitonov V.V."/>
            <person name="Jurka J."/>
            <person name="Genikhovich G."/>
            <person name="Grigoriev I.V."/>
            <person name="Lucas S.M."/>
            <person name="Steele R.E."/>
            <person name="Finnerty J.R."/>
            <person name="Technau U."/>
            <person name="Martindale M.Q."/>
            <person name="Rokhsar D.S."/>
        </authorList>
    </citation>
    <scope>NUCLEOTIDE SEQUENCE [LARGE SCALE GENOMIC DNA]</scope>
    <source>
        <strain evidence="6">CH2 X CH6</strain>
    </source>
</reference>
<name>A7T879_NEMVE</name>
<gene>
    <name evidence="5" type="ORF">NEMVEDRAFT_v1g223687</name>
</gene>
<dbReference type="Proteomes" id="UP000001593">
    <property type="component" value="Unassembled WGS sequence"/>
</dbReference>
<feature type="domain" description="EGF-like" evidence="4">
    <location>
        <begin position="45"/>
        <end position="84"/>
    </location>
</feature>
<proteinExistence type="inferred from homology"/>
<dbReference type="KEGG" id="nve:5498160"/>
<keyword evidence="3" id="KW-0245">EGF-like domain</keyword>
<dbReference type="Gene3D" id="2.10.25.10">
    <property type="entry name" value="Laminin"/>
    <property type="match status" value="1"/>
</dbReference>
<dbReference type="InterPro" id="IPR000742">
    <property type="entry name" value="EGF"/>
</dbReference>
<dbReference type="CDD" id="cd00110">
    <property type="entry name" value="LamG"/>
    <property type="match status" value="1"/>
</dbReference>
<dbReference type="PROSITE" id="PS50026">
    <property type="entry name" value="EGF_3"/>
    <property type="match status" value="1"/>
</dbReference>
<protein>
    <recommendedName>
        <fullName evidence="4">EGF-like domain-containing protein</fullName>
    </recommendedName>
</protein>
<dbReference type="EMBL" id="DS472555">
    <property type="protein sequence ID" value="EDO27815.1"/>
    <property type="molecule type" value="Genomic_DNA"/>
</dbReference>
<evidence type="ECO:0000256" key="1">
    <source>
        <dbReference type="ARBA" id="ARBA00006373"/>
    </source>
</evidence>
<evidence type="ECO:0000256" key="2">
    <source>
        <dbReference type="ARBA" id="ARBA00023157"/>
    </source>
</evidence>
<dbReference type="InterPro" id="IPR001791">
    <property type="entry name" value="Laminin_G"/>
</dbReference>
<keyword evidence="2" id="KW-1015">Disulfide bond</keyword>
<comment type="caution">
    <text evidence="3">Lacks conserved residue(s) required for the propagation of feature annotation.</text>
</comment>
<evidence type="ECO:0000256" key="3">
    <source>
        <dbReference type="PROSITE-ProRule" id="PRU00076"/>
    </source>
</evidence>
<evidence type="ECO:0000313" key="6">
    <source>
        <dbReference type="Proteomes" id="UP000001593"/>
    </source>
</evidence>
<dbReference type="InParanoid" id="A7T879"/>
<organism evidence="5 6">
    <name type="scientific">Nematostella vectensis</name>
    <name type="common">Starlet sea anemone</name>
    <dbReference type="NCBI Taxonomy" id="45351"/>
    <lineage>
        <taxon>Eukaryota</taxon>
        <taxon>Metazoa</taxon>
        <taxon>Cnidaria</taxon>
        <taxon>Anthozoa</taxon>
        <taxon>Hexacorallia</taxon>
        <taxon>Actiniaria</taxon>
        <taxon>Edwardsiidae</taxon>
        <taxon>Nematostella</taxon>
    </lineage>
</organism>
<comment type="similarity">
    <text evidence="1">Belongs to the EGF domain peptide family.</text>
</comment>
<sequence length="156" mass="16992">MKKVLSSSYFYSFEGCLGDLWFTTSEQRLDQATLRDSSGTTSGCNSPCRTPQLNKCLHGGRCSAEIGRVECECQGTGYEGDDCGIESSSAWFNGSSYVLYDVGIHQPGRSTLTNTIAFRFATGNPDGVIIHSSMFDDHVVVELSKGFVRVSFDLGQ</sequence>
<evidence type="ECO:0000259" key="4">
    <source>
        <dbReference type="PROSITE" id="PS50026"/>
    </source>
</evidence>
<dbReference type="Gene3D" id="2.60.120.200">
    <property type="match status" value="1"/>
</dbReference>
<dbReference type="HOGENOM" id="CLU_1691188_0_0_1"/>
<keyword evidence="6" id="KW-1185">Reference proteome</keyword>
<dbReference type="SUPFAM" id="SSF49899">
    <property type="entry name" value="Concanavalin A-like lectins/glucanases"/>
    <property type="match status" value="1"/>
</dbReference>
<dbReference type="eggNOG" id="KOG3514">
    <property type="taxonomic scope" value="Eukaryota"/>
</dbReference>
<dbReference type="Pfam" id="PF00008">
    <property type="entry name" value="EGF"/>
    <property type="match status" value="1"/>
</dbReference>
<dbReference type="AlphaFoldDB" id="A7T879"/>
<dbReference type="InterPro" id="IPR013320">
    <property type="entry name" value="ConA-like_dom_sf"/>
</dbReference>
<evidence type="ECO:0000313" key="5">
    <source>
        <dbReference type="EMBL" id="EDO27815.1"/>
    </source>
</evidence>